<keyword evidence="2" id="KW-0204">Cytolysis</keyword>
<comment type="function">
    <text evidence="2">Involved in fatty acylation of protoxin at internal lysine residues, thereby converting it to the active toxin.</text>
</comment>
<organism evidence="3 4">
    <name type="scientific">Sulfitobacter sediminis</name>
    <dbReference type="NCBI Taxonomy" id="3234186"/>
    <lineage>
        <taxon>Bacteria</taxon>
        <taxon>Pseudomonadati</taxon>
        <taxon>Pseudomonadota</taxon>
        <taxon>Alphaproteobacteria</taxon>
        <taxon>Rhodobacterales</taxon>
        <taxon>Roseobacteraceae</taxon>
        <taxon>Sulfitobacter</taxon>
    </lineage>
</organism>
<evidence type="ECO:0000313" key="3">
    <source>
        <dbReference type="EMBL" id="MEW9919601.1"/>
    </source>
</evidence>
<evidence type="ECO:0000313" key="4">
    <source>
        <dbReference type="Proteomes" id="UP001556098"/>
    </source>
</evidence>
<gene>
    <name evidence="3" type="ORF">AB2B41_08305</name>
</gene>
<keyword evidence="2" id="KW-0012">Acyltransferase</keyword>
<protein>
    <recommendedName>
        <fullName evidence="2">RTX toxin-activating lysine-acyltransferase</fullName>
        <ecNumber evidence="2">2.3.1.-</ecNumber>
    </recommendedName>
</protein>
<name>A0ABV3RL36_9RHOB</name>
<dbReference type="InterPro" id="IPR003996">
    <property type="entry name" value="RTX_toxin-activating_protC_bac"/>
</dbReference>
<dbReference type="RefSeq" id="WP_367877307.1">
    <property type="nucleotide sequence ID" value="NZ_JBFNXX010000005.1"/>
</dbReference>
<accession>A0ABV3RL36</accession>
<keyword evidence="2" id="KW-0963">Cytoplasm</keyword>
<comment type="caution">
    <text evidence="3">The sequence shown here is derived from an EMBL/GenBank/DDBJ whole genome shotgun (WGS) entry which is preliminary data.</text>
</comment>
<keyword evidence="2" id="KW-0808">Transferase</keyword>
<sequence length="150" mass="16407">MPPPSPNGAVSAPNKGQCDCPTGDWFELVCQHPYCLYVDAKGKPTAGLIWAHLNEENKEFYCKYGLLPNVEAWRSGDQLWLLNVVANGGLIKAVFKDTMETLFKNEKEAFMIRPSPSGKRRIVRITHGGAEVVGVLPDPEPEEEGAAAPA</sequence>
<comment type="similarity">
    <text evidence="1 2">Belongs to the RTX toxin acyltransferase family.</text>
</comment>
<dbReference type="Pfam" id="PF02794">
    <property type="entry name" value="HlyC"/>
    <property type="match status" value="1"/>
</dbReference>
<dbReference type="Proteomes" id="UP001556098">
    <property type="component" value="Unassembled WGS sequence"/>
</dbReference>
<evidence type="ECO:0000256" key="2">
    <source>
        <dbReference type="RuleBase" id="RU368102"/>
    </source>
</evidence>
<proteinExistence type="inferred from homology"/>
<dbReference type="EMBL" id="JBFNXX010000005">
    <property type="protein sequence ID" value="MEW9919601.1"/>
    <property type="molecule type" value="Genomic_DNA"/>
</dbReference>
<keyword evidence="4" id="KW-1185">Reference proteome</keyword>
<comment type="subcellular location">
    <subcellularLocation>
        <location evidence="2">Cytoplasm</location>
    </subcellularLocation>
</comment>
<evidence type="ECO:0000256" key="1">
    <source>
        <dbReference type="ARBA" id="ARBA00005686"/>
    </source>
</evidence>
<dbReference type="EC" id="2.3.1.-" evidence="2"/>
<reference evidence="3 4" key="1">
    <citation type="submission" date="2024-07" db="EMBL/GenBank/DDBJ databases">
        <title>Marimonas sp.nov., isolated from tidal-flat sediment.</title>
        <authorList>
            <person name="Jayan J.N."/>
            <person name="Lee S.S."/>
        </authorList>
    </citation>
    <scope>NUCLEOTIDE SEQUENCE [LARGE SCALE GENOMIC DNA]</scope>
    <source>
        <strain evidence="3 4">MJW-29</strain>
    </source>
</reference>